<feature type="region of interest" description="Disordered" evidence="1">
    <location>
        <begin position="86"/>
        <end position="120"/>
    </location>
</feature>
<dbReference type="EMBL" id="JAFBMS010000282">
    <property type="protein sequence ID" value="KAG9331840.1"/>
    <property type="molecule type" value="Genomic_DNA"/>
</dbReference>
<evidence type="ECO:0000313" key="3">
    <source>
        <dbReference type="Proteomes" id="UP000824540"/>
    </source>
</evidence>
<protein>
    <submittedName>
        <fullName evidence="2">Uncharacterized protein</fullName>
    </submittedName>
</protein>
<dbReference type="AlphaFoldDB" id="A0A8T2MXA7"/>
<gene>
    <name evidence="2" type="ORF">JZ751_016899</name>
</gene>
<evidence type="ECO:0000313" key="2">
    <source>
        <dbReference type="EMBL" id="KAG9331840.1"/>
    </source>
</evidence>
<keyword evidence="3" id="KW-1185">Reference proteome</keyword>
<comment type="caution">
    <text evidence="2">The sequence shown here is derived from an EMBL/GenBank/DDBJ whole genome shotgun (WGS) entry which is preliminary data.</text>
</comment>
<sequence>MKPDVESPVDLTVPSSLQLLFLPHSLPHWDLLLLVQRGCWETQWELVWVLELEVEESEARMAAHWVLGVVVSVSMVIVGLSQSGDGEWGSGDSPHLVLTHNSTQDPRDQPVEGGSDGNSERCSSLFHTCPASTRWLRAQREELSYLRAIHHANQAVMENLIQYISAEMGEQPYQQVIQENVAGIREDHASCQGVVEKITDNLETQLEGEALETLAEAKKIKEESLAFEDMLQTATEIANKLEISSQALHASFTKQLKKAQIIHH</sequence>
<evidence type="ECO:0000256" key="1">
    <source>
        <dbReference type="SAM" id="MobiDB-lite"/>
    </source>
</evidence>
<accession>A0A8T2MXA7</accession>
<dbReference type="OrthoDB" id="9946098at2759"/>
<organism evidence="2 3">
    <name type="scientific">Albula glossodonta</name>
    <name type="common">roundjaw bonefish</name>
    <dbReference type="NCBI Taxonomy" id="121402"/>
    <lineage>
        <taxon>Eukaryota</taxon>
        <taxon>Metazoa</taxon>
        <taxon>Chordata</taxon>
        <taxon>Craniata</taxon>
        <taxon>Vertebrata</taxon>
        <taxon>Euteleostomi</taxon>
        <taxon>Actinopterygii</taxon>
        <taxon>Neopterygii</taxon>
        <taxon>Teleostei</taxon>
        <taxon>Albuliformes</taxon>
        <taxon>Albulidae</taxon>
        <taxon>Albula</taxon>
    </lineage>
</organism>
<name>A0A8T2MXA7_9TELE</name>
<proteinExistence type="predicted"/>
<reference evidence="2" key="1">
    <citation type="thesis" date="2021" institute="BYU ScholarsArchive" country="Provo, UT, USA">
        <title>Applications of and Algorithms for Genome Assembly and Genomic Analyses with an Emphasis on Marine Teleosts.</title>
        <authorList>
            <person name="Pickett B.D."/>
        </authorList>
    </citation>
    <scope>NUCLEOTIDE SEQUENCE</scope>
    <source>
        <strain evidence="2">HI-2016</strain>
    </source>
</reference>
<dbReference type="Proteomes" id="UP000824540">
    <property type="component" value="Unassembled WGS sequence"/>
</dbReference>